<evidence type="ECO:0000256" key="4">
    <source>
        <dbReference type="ARBA" id="ARBA00022692"/>
    </source>
</evidence>
<keyword evidence="5" id="KW-0862">Zinc</keyword>
<dbReference type="InterPro" id="IPR058533">
    <property type="entry name" value="Cation_efflux_TM"/>
</dbReference>
<evidence type="ECO:0000256" key="6">
    <source>
        <dbReference type="ARBA" id="ARBA00022989"/>
    </source>
</evidence>
<keyword evidence="5" id="KW-0864">Zinc transport</keyword>
<evidence type="ECO:0000256" key="8">
    <source>
        <dbReference type="ARBA" id="ARBA00023136"/>
    </source>
</evidence>
<keyword evidence="8 9" id="KW-0472">Membrane</keyword>
<dbReference type="InterPro" id="IPR027469">
    <property type="entry name" value="Cation_efflux_TMD_sf"/>
</dbReference>
<dbReference type="SUPFAM" id="SSF161111">
    <property type="entry name" value="Cation efflux protein transmembrane domain-like"/>
    <property type="match status" value="1"/>
</dbReference>
<evidence type="ECO:0000313" key="13">
    <source>
        <dbReference type="Proteomes" id="UP001232063"/>
    </source>
</evidence>
<evidence type="ECO:0000259" key="10">
    <source>
        <dbReference type="Pfam" id="PF01545"/>
    </source>
</evidence>
<evidence type="ECO:0000259" key="11">
    <source>
        <dbReference type="Pfam" id="PF16916"/>
    </source>
</evidence>
<dbReference type="AlphaFoldDB" id="A0AAE3QX96"/>
<feature type="transmembrane region" description="Helical" evidence="9">
    <location>
        <begin position="29"/>
        <end position="50"/>
    </location>
</feature>
<keyword evidence="7" id="KW-0406">Ion transport</keyword>
<feature type="transmembrane region" description="Helical" evidence="9">
    <location>
        <begin position="191"/>
        <end position="213"/>
    </location>
</feature>
<dbReference type="PANTHER" id="PTHR11562:SF17">
    <property type="entry name" value="RE54080P-RELATED"/>
    <property type="match status" value="1"/>
</dbReference>
<evidence type="ECO:0000256" key="5">
    <source>
        <dbReference type="ARBA" id="ARBA00022906"/>
    </source>
</evidence>
<name>A0AAE3QX96_9BACT</name>
<evidence type="ECO:0000256" key="3">
    <source>
        <dbReference type="ARBA" id="ARBA00022448"/>
    </source>
</evidence>
<feature type="transmembrane region" description="Helical" evidence="9">
    <location>
        <begin position="92"/>
        <end position="114"/>
    </location>
</feature>
<dbReference type="PANTHER" id="PTHR11562">
    <property type="entry name" value="CATION EFFLUX PROTEIN/ ZINC TRANSPORTER"/>
    <property type="match status" value="1"/>
</dbReference>
<comment type="subcellular location">
    <subcellularLocation>
        <location evidence="1">Membrane</location>
        <topology evidence="1">Multi-pass membrane protein</topology>
    </subcellularLocation>
</comment>
<keyword evidence="3" id="KW-0813">Transport</keyword>
<evidence type="ECO:0000256" key="7">
    <source>
        <dbReference type="ARBA" id="ARBA00023065"/>
    </source>
</evidence>
<dbReference type="GO" id="GO:0005886">
    <property type="term" value="C:plasma membrane"/>
    <property type="evidence" value="ECO:0007669"/>
    <property type="project" value="TreeGrafter"/>
</dbReference>
<dbReference type="EMBL" id="JASJOU010000001">
    <property type="protein sequence ID" value="MDJ1499716.1"/>
    <property type="molecule type" value="Genomic_DNA"/>
</dbReference>
<feature type="transmembrane region" description="Helical" evidence="9">
    <location>
        <begin position="134"/>
        <end position="152"/>
    </location>
</feature>
<proteinExistence type="inferred from homology"/>
<feature type="domain" description="Cation efflux protein transmembrane" evidence="10">
    <location>
        <begin position="31"/>
        <end position="217"/>
    </location>
</feature>
<dbReference type="GO" id="GO:0005385">
    <property type="term" value="F:zinc ion transmembrane transporter activity"/>
    <property type="evidence" value="ECO:0007669"/>
    <property type="project" value="TreeGrafter"/>
</dbReference>
<gene>
    <name evidence="12" type="ORF">QNI22_03620</name>
</gene>
<reference evidence="12" key="1">
    <citation type="submission" date="2023-05" db="EMBL/GenBank/DDBJ databases">
        <authorList>
            <person name="Zhang X."/>
        </authorList>
    </citation>
    <scope>NUCLEOTIDE SEQUENCE</scope>
    <source>
        <strain evidence="12">BD1B2-1</strain>
    </source>
</reference>
<evidence type="ECO:0000313" key="12">
    <source>
        <dbReference type="EMBL" id="MDJ1499716.1"/>
    </source>
</evidence>
<keyword evidence="4 9" id="KW-0812">Transmembrane</keyword>
<dbReference type="Gene3D" id="3.30.70.1350">
    <property type="entry name" value="Cation efflux protein, cytoplasmic domain"/>
    <property type="match status" value="1"/>
</dbReference>
<dbReference type="Pfam" id="PF16916">
    <property type="entry name" value="ZT_dimer"/>
    <property type="match status" value="1"/>
</dbReference>
<dbReference type="NCBIfam" id="TIGR01297">
    <property type="entry name" value="CDF"/>
    <property type="match status" value="1"/>
</dbReference>
<evidence type="ECO:0000256" key="1">
    <source>
        <dbReference type="ARBA" id="ARBA00004141"/>
    </source>
</evidence>
<organism evidence="12 13">
    <name type="scientific">Xanthocytophaga agilis</name>
    <dbReference type="NCBI Taxonomy" id="3048010"/>
    <lineage>
        <taxon>Bacteria</taxon>
        <taxon>Pseudomonadati</taxon>
        <taxon>Bacteroidota</taxon>
        <taxon>Cytophagia</taxon>
        <taxon>Cytophagales</taxon>
        <taxon>Rhodocytophagaceae</taxon>
        <taxon>Xanthocytophaga</taxon>
    </lineage>
</organism>
<dbReference type="RefSeq" id="WP_314509255.1">
    <property type="nucleotide sequence ID" value="NZ_JASJOU010000001.1"/>
</dbReference>
<accession>A0AAE3QX96</accession>
<dbReference type="InterPro" id="IPR027470">
    <property type="entry name" value="Cation_efflux_CTD"/>
</dbReference>
<dbReference type="InterPro" id="IPR050681">
    <property type="entry name" value="CDF/SLC30A"/>
</dbReference>
<dbReference type="InterPro" id="IPR002524">
    <property type="entry name" value="Cation_efflux"/>
</dbReference>
<comment type="caution">
    <text evidence="12">The sequence shown here is derived from an EMBL/GenBank/DDBJ whole genome shotgun (WGS) entry which is preliminary data.</text>
</comment>
<keyword evidence="13" id="KW-1185">Reference proteome</keyword>
<dbReference type="SUPFAM" id="SSF160240">
    <property type="entry name" value="Cation efflux protein cytoplasmic domain-like"/>
    <property type="match status" value="1"/>
</dbReference>
<dbReference type="Gene3D" id="1.20.1510.10">
    <property type="entry name" value="Cation efflux protein transmembrane domain"/>
    <property type="match status" value="1"/>
</dbReference>
<dbReference type="Pfam" id="PF01545">
    <property type="entry name" value="Cation_efflux"/>
    <property type="match status" value="1"/>
</dbReference>
<evidence type="ECO:0000256" key="9">
    <source>
        <dbReference type="SAM" id="Phobius"/>
    </source>
</evidence>
<comment type="similarity">
    <text evidence="2">Belongs to the cation diffusion facilitator (CDF) transporter (TC 2.A.4) family. SLC30A subfamily.</text>
</comment>
<evidence type="ECO:0000256" key="2">
    <source>
        <dbReference type="ARBA" id="ARBA00008873"/>
    </source>
</evidence>
<sequence>MAHTHSHNGHSHSHDHGHIHGPITNINTAFVVGIVLNLAFVVIEAGVGLYSKSLALLTDAGHNLSDVASLALALLAFRLAKVKPTHTFTYGYRKTTILVALLNAVILLIAIGGIGYEAAMRLNHPQPIEGREVAIVAGVGILINSLTAFLFFRSQHTDLNIKGAYLHMAADALVSLGVVFAGLLISATGWYWVDSITSFIVIVVILIGTWGLLRDSIILSLDGVPKDINLDEVESKALQIKGIHKIHHIHIWAISTTENALTAHLVLDSNTDFEAADQIKKQLRHELEHMNIQHATFETELVTQECTSRQC</sequence>
<dbReference type="Proteomes" id="UP001232063">
    <property type="component" value="Unassembled WGS sequence"/>
</dbReference>
<dbReference type="InterPro" id="IPR036837">
    <property type="entry name" value="Cation_efflux_CTD_sf"/>
</dbReference>
<protein>
    <submittedName>
        <fullName evidence="12">Cation diffusion facilitator family transporter</fullName>
    </submittedName>
</protein>
<feature type="domain" description="Cation efflux protein cytoplasmic" evidence="11">
    <location>
        <begin position="225"/>
        <end position="288"/>
    </location>
</feature>
<feature type="transmembrane region" description="Helical" evidence="9">
    <location>
        <begin position="164"/>
        <end position="185"/>
    </location>
</feature>
<keyword evidence="6 9" id="KW-1133">Transmembrane helix</keyword>